<dbReference type="PROSITE" id="PS00894">
    <property type="entry name" value="HTH_DEOR_1"/>
    <property type="match status" value="1"/>
</dbReference>
<dbReference type="Pfam" id="PF08279">
    <property type="entry name" value="HTH_11"/>
    <property type="match status" value="1"/>
</dbReference>
<keyword evidence="1" id="KW-0805">Transcription regulation</keyword>
<keyword evidence="3" id="KW-0804">Transcription</keyword>
<dbReference type="InterPro" id="IPR026881">
    <property type="entry name" value="WYL_dom"/>
</dbReference>
<comment type="caution">
    <text evidence="5">The sequence shown here is derived from an EMBL/GenBank/DDBJ whole genome shotgun (WGS) entry which is preliminary data.</text>
</comment>
<dbReference type="InterPro" id="IPR036388">
    <property type="entry name" value="WH-like_DNA-bd_sf"/>
</dbReference>
<feature type="domain" description="HTH deoR-type" evidence="4">
    <location>
        <begin position="4"/>
        <end position="63"/>
    </location>
</feature>
<evidence type="ECO:0000256" key="3">
    <source>
        <dbReference type="ARBA" id="ARBA00023163"/>
    </source>
</evidence>
<dbReference type="PROSITE" id="PS52050">
    <property type="entry name" value="WYL"/>
    <property type="match status" value="1"/>
</dbReference>
<dbReference type="InterPro" id="IPR036390">
    <property type="entry name" value="WH_DNA-bd_sf"/>
</dbReference>
<dbReference type="RefSeq" id="WP_345731901.1">
    <property type="nucleotide sequence ID" value="NZ_BAAAYN010000044.1"/>
</dbReference>
<evidence type="ECO:0000313" key="6">
    <source>
        <dbReference type="Proteomes" id="UP001501676"/>
    </source>
</evidence>
<dbReference type="PANTHER" id="PTHR34580:SF3">
    <property type="entry name" value="PROTEIN PAFB"/>
    <property type="match status" value="1"/>
</dbReference>
<evidence type="ECO:0000313" key="5">
    <source>
        <dbReference type="EMBL" id="GAA3394316.1"/>
    </source>
</evidence>
<dbReference type="Proteomes" id="UP001501676">
    <property type="component" value="Unassembled WGS sequence"/>
</dbReference>
<dbReference type="Gene3D" id="1.10.10.10">
    <property type="entry name" value="Winged helix-like DNA-binding domain superfamily/Winged helix DNA-binding domain"/>
    <property type="match status" value="1"/>
</dbReference>
<dbReference type="InterPro" id="IPR013196">
    <property type="entry name" value="HTH_11"/>
</dbReference>
<dbReference type="EMBL" id="BAAAYN010000044">
    <property type="protein sequence ID" value="GAA3394316.1"/>
    <property type="molecule type" value="Genomic_DNA"/>
</dbReference>
<dbReference type="InterPro" id="IPR051534">
    <property type="entry name" value="CBASS_pafABC_assoc_protein"/>
</dbReference>
<dbReference type="InterPro" id="IPR001034">
    <property type="entry name" value="DeoR_HTH"/>
</dbReference>
<gene>
    <name evidence="5" type="ORF">GCM10020369_63260</name>
</gene>
<reference evidence="6" key="1">
    <citation type="journal article" date="2019" name="Int. J. Syst. Evol. Microbiol.">
        <title>The Global Catalogue of Microorganisms (GCM) 10K type strain sequencing project: providing services to taxonomists for standard genome sequencing and annotation.</title>
        <authorList>
            <consortium name="The Broad Institute Genomics Platform"/>
            <consortium name="The Broad Institute Genome Sequencing Center for Infectious Disease"/>
            <person name="Wu L."/>
            <person name="Ma J."/>
        </authorList>
    </citation>
    <scope>NUCLEOTIDE SEQUENCE [LARGE SCALE GENOMIC DNA]</scope>
    <source>
        <strain evidence="6">JCM 9458</strain>
    </source>
</reference>
<name>A0ABP6T7K3_9ACTN</name>
<accession>A0ABP6T7K3</accession>
<keyword evidence="6" id="KW-1185">Reference proteome</keyword>
<evidence type="ECO:0000256" key="2">
    <source>
        <dbReference type="ARBA" id="ARBA00023125"/>
    </source>
</evidence>
<proteinExistence type="predicted"/>
<dbReference type="InterPro" id="IPR018356">
    <property type="entry name" value="Tscrpt_reg_HTH_DeoR_CS"/>
</dbReference>
<dbReference type="Pfam" id="PF13280">
    <property type="entry name" value="WYL"/>
    <property type="match status" value="1"/>
</dbReference>
<organism evidence="5 6">
    <name type="scientific">Cryptosporangium minutisporangium</name>
    <dbReference type="NCBI Taxonomy" id="113569"/>
    <lineage>
        <taxon>Bacteria</taxon>
        <taxon>Bacillati</taxon>
        <taxon>Actinomycetota</taxon>
        <taxon>Actinomycetes</taxon>
        <taxon>Cryptosporangiales</taxon>
        <taxon>Cryptosporangiaceae</taxon>
        <taxon>Cryptosporangium</taxon>
    </lineage>
</organism>
<dbReference type="PANTHER" id="PTHR34580">
    <property type="match status" value="1"/>
</dbReference>
<dbReference type="PROSITE" id="PS51000">
    <property type="entry name" value="HTH_DEOR_2"/>
    <property type="match status" value="1"/>
</dbReference>
<evidence type="ECO:0000259" key="4">
    <source>
        <dbReference type="PROSITE" id="PS51000"/>
    </source>
</evidence>
<keyword evidence="2" id="KW-0238">DNA-binding</keyword>
<protein>
    <submittedName>
        <fullName evidence="5">WYL domain-containing protein</fullName>
    </submittedName>
</protein>
<sequence length="320" mass="35467">MLETSARLLRLLSLLQQHRDWPGPQLADRLGVTVRTVRRDVERLRELGYPVHATVGNIGGYRLGAGATMPPLLLDDEEAVAVAVGLRTAANGTVVGIEETSVRALSKLEQILPPRLRHRVSALGAATVSPHRPGAVVSAELLTTIAGACRDHQRLRIDYRSHDGTETLRLVEPHKLVHAGRRWYLVAFDVDRDDWRTFRVDRLRPWTPPGPRFTPRTPPDENIGAYASWAVGVQNYRYQGRFTMHAPADQVATRVPADAGLIETIDEHSCTLRAGSNSLDGLALHVTLFGFEFTVHEPIELVEHFRALHARMGRALGLGD</sequence>
<evidence type="ECO:0000256" key="1">
    <source>
        <dbReference type="ARBA" id="ARBA00023015"/>
    </source>
</evidence>
<dbReference type="SUPFAM" id="SSF46785">
    <property type="entry name" value="Winged helix' DNA-binding domain"/>
    <property type="match status" value="1"/>
</dbReference>